<dbReference type="GO" id="GO:0046983">
    <property type="term" value="F:protein dimerization activity"/>
    <property type="evidence" value="ECO:0007669"/>
    <property type="project" value="InterPro"/>
</dbReference>
<name>A0A8H7BRC6_9FUNG</name>
<feature type="domain" description="BHLH" evidence="7">
    <location>
        <begin position="42"/>
        <end position="94"/>
    </location>
</feature>
<dbReference type="PANTHER" id="PTHR10328">
    <property type="entry name" value="PROTEIN MAX MYC-ASSOCIATED FACTOR X"/>
    <property type="match status" value="1"/>
</dbReference>
<dbReference type="InterPro" id="IPR036638">
    <property type="entry name" value="HLH_DNA-bd_sf"/>
</dbReference>
<keyword evidence="9" id="KW-1185">Reference proteome</keyword>
<dbReference type="AlphaFoldDB" id="A0A8H7BRC6"/>
<reference evidence="8" key="1">
    <citation type="submission" date="2020-01" db="EMBL/GenBank/DDBJ databases">
        <title>Genome Sequencing of Three Apophysomyces-Like Fungal Strains Confirms a Novel Fungal Genus in the Mucoromycota with divergent Burkholderia-like Endosymbiotic Bacteria.</title>
        <authorList>
            <person name="Stajich J.E."/>
            <person name="Macias A.M."/>
            <person name="Carter-House D."/>
            <person name="Lovett B."/>
            <person name="Kasson L.R."/>
            <person name="Berry K."/>
            <person name="Grigoriev I."/>
            <person name="Chang Y."/>
            <person name="Spatafora J."/>
            <person name="Kasson M.T."/>
        </authorList>
    </citation>
    <scope>NUCLEOTIDE SEQUENCE</scope>
    <source>
        <strain evidence="8">NRRL A-21654</strain>
    </source>
</reference>
<evidence type="ECO:0000256" key="5">
    <source>
        <dbReference type="ARBA" id="ARBA00023242"/>
    </source>
</evidence>
<feature type="compositionally biased region" description="Basic residues" evidence="6">
    <location>
        <begin position="120"/>
        <end position="129"/>
    </location>
</feature>
<dbReference type="OrthoDB" id="8964853at2759"/>
<dbReference type="GO" id="GO:0003700">
    <property type="term" value="F:DNA-binding transcription factor activity"/>
    <property type="evidence" value="ECO:0007669"/>
    <property type="project" value="TreeGrafter"/>
</dbReference>
<keyword evidence="5" id="KW-0539">Nucleus</keyword>
<dbReference type="EMBL" id="JABAYA010000201">
    <property type="protein sequence ID" value="KAF7722317.1"/>
    <property type="molecule type" value="Genomic_DNA"/>
</dbReference>
<evidence type="ECO:0000256" key="3">
    <source>
        <dbReference type="ARBA" id="ARBA00023159"/>
    </source>
</evidence>
<accession>A0A8H7BRC6</accession>
<feature type="compositionally biased region" description="Polar residues" evidence="6">
    <location>
        <begin position="160"/>
        <end position="179"/>
    </location>
</feature>
<evidence type="ECO:0000313" key="9">
    <source>
        <dbReference type="Proteomes" id="UP000605846"/>
    </source>
</evidence>
<dbReference type="SUPFAM" id="SSF47459">
    <property type="entry name" value="HLH, helix-loop-helix DNA-binding domain"/>
    <property type="match status" value="1"/>
</dbReference>
<proteinExistence type="predicted"/>
<evidence type="ECO:0000256" key="6">
    <source>
        <dbReference type="SAM" id="MobiDB-lite"/>
    </source>
</evidence>
<dbReference type="GO" id="GO:0003677">
    <property type="term" value="F:DNA binding"/>
    <property type="evidence" value="ECO:0007669"/>
    <property type="project" value="UniProtKB-KW"/>
</dbReference>
<dbReference type="SMART" id="SM00353">
    <property type="entry name" value="HLH"/>
    <property type="match status" value="1"/>
</dbReference>
<comment type="caution">
    <text evidence="8">The sequence shown here is derived from an EMBL/GenBank/DDBJ whole genome shotgun (WGS) entry which is preliminary data.</text>
</comment>
<evidence type="ECO:0000256" key="4">
    <source>
        <dbReference type="ARBA" id="ARBA00023163"/>
    </source>
</evidence>
<dbReference type="Gene3D" id="4.10.280.10">
    <property type="entry name" value="Helix-loop-helix DNA-binding domain"/>
    <property type="match status" value="1"/>
</dbReference>
<keyword evidence="4" id="KW-0804">Transcription</keyword>
<keyword evidence="2" id="KW-0238">DNA-binding</keyword>
<organism evidence="8 9">
    <name type="scientific">Apophysomyces ossiformis</name>
    <dbReference type="NCBI Taxonomy" id="679940"/>
    <lineage>
        <taxon>Eukaryota</taxon>
        <taxon>Fungi</taxon>
        <taxon>Fungi incertae sedis</taxon>
        <taxon>Mucoromycota</taxon>
        <taxon>Mucoromycotina</taxon>
        <taxon>Mucoromycetes</taxon>
        <taxon>Mucorales</taxon>
        <taxon>Mucorineae</taxon>
        <taxon>Mucoraceae</taxon>
        <taxon>Apophysomyces</taxon>
    </lineage>
</organism>
<dbReference type="InterPro" id="IPR011598">
    <property type="entry name" value="bHLH_dom"/>
</dbReference>
<gene>
    <name evidence="8" type="ORF">EC973_003441</name>
</gene>
<protein>
    <recommendedName>
        <fullName evidence="7">BHLH domain-containing protein</fullName>
    </recommendedName>
</protein>
<dbReference type="Pfam" id="PF00010">
    <property type="entry name" value="HLH"/>
    <property type="match status" value="1"/>
</dbReference>
<dbReference type="Proteomes" id="UP000605846">
    <property type="component" value="Unassembled WGS sequence"/>
</dbReference>
<dbReference type="PANTHER" id="PTHR10328:SF3">
    <property type="entry name" value="PROTEIN MAX"/>
    <property type="match status" value="1"/>
</dbReference>
<keyword evidence="3" id="KW-0010">Activator</keyword>
<dbReference type="GO" id="GO:0090575">
    <property type="term" value="C:RNA polymerase II transcription regulator complex"/>
    <property type="evidence" value="ECO:0007669"/>
    <property type="project" value="TreeGrafter"/>
</dbReference>
<dbReference type="PROSITE" id="PS50888">
    <property type="entry name" value="BHLH"/>
    <property type="match status" value="1"/>
</dbReference>
<evidence type="ECO:0000256" key="1">
    <source>
        <dbReference type="ARBA" id="ARBA00023015"/>
    </source>
</evidence>
<feature type="region of interest" description="Disordered" evidence="6">
    <location>
        <begin position="120"/>
        <end position="179"/>
    </location>
</feature>
<sequence>MPSEKISHSARSARQAATQNFLGISFSSTMLPLEESDLAHVDKRTAHNALERQRREGLNNKFQQLAHALPSLQTVCRPSKTMIVTKSLEFVSDAIQRELRYQKKIKLLCEENERLLRKARKSSLQMKKKASAERATPASPAIHGNLSPPPSPVESVAKTKGQSEQKGTTTETTPSPVAYSQTLTPAVISPAPPLPPSSLPDSSVTVVESLASPMGSCGTPNELQAFSSEAMPGGFYYPAHVTEPLLTQETSSAMSAYYFYEHPLVTASPSTVTMASNFQSFLPTTFVSPYMPNNGKLKVVPDLQCLLSNHSFFSRFLVLLRRTPTQPKPTLDP</sequence>
<evidence type="ECO:0000259" key="7">
    <source>
        <dbReference type="PROSITE" id="PS50888"/>
    </source>
</evidence>
<evidence type="ECO:0000256" key="2">
    <source>
        <dbReference type="ARBA" id="ARBA00023125"/>
    </source>
</evidence>
<evidence type="ECO:0000313" key="8">
    <source>
        <dbReference type="EMBL" id="KAF7722317.1"/>
    </source>
</evidence>
<dbReference type="GO" id="GO:0045944">
    <property type="term" value="P:positive regulation of transcription by RNA polymerase II"/>
    <property type="evidence" value="ECO:0007669"/>
    <property type="project" value="TreeGrafter"/>
</dbReference>
<keyword evidence="1" id="KW-0805">Transcription regulation</keyword>